<gene>
    <name evidence="2" type="ORF">SAMN05421737_101153</name>
</gene>
<proteinExistence type="predicted"/>
<reference evidence="3" key="1">
    <citation type="submission" date="2016-09" db="EMBL/GenBank/DDBJ databases">
        <authorList>
            <person name="Varghese N."/>
            <person name="Submissions S."/>
        </authorList>
    </citation>
    <scope>NUCLEOTIDE SEQUENCE [LARGE SCALE GENOMIC DNA]</scope>
    <source>
        <strain evidence="3">25nlg</strain>
    </source>
</reference>
<dbReference type="InterPro" id="IPR019076">
    <property type="entry name" value="Spore_lipoprot_YhcN/YlaJ-like"/>
</dbReference>
<dbReference type="Proteomes" id="UP000242662">
    <property type="component" value="Unassembled WGS sequence"/>
</dbReference>
<evidence type="ECO:0000313" key="2">
    <source>
        <dbReference type="EMBL" id="SDB82178.1"/>
    </source>
</evidence>
<dbReference type="AlphaFoldDB" id="A0A1G6GJK7"/>
<keyword evidence="2" id="KW-0449">Lipoprotein</keyword>
<dbReference type="EMBL" id="FMYM01000001">
    <property type="protein sequence ID" value="SDB82178.1"/>
    <property type="molecule type" value="Genomic_DNA"/>
</dbReference>
<dbReference type="OrthoDB" id="1707228at2"/>
<dbReference type="RefSeq" id="WP_090774394.1">
    <property type="nucleotide sequence ID" value="NZ_FMYM01000001.1"/>
</dbReference>
<dbReference type="STRING" id="1464122.SAMN05421737_101153"/>
<keyword evidence="3" id="KW-1185">Reference proteome</keyword>
<dbReference type="Pfam" id="PF09580">
    <property type="entry name" value="Spore_YhcN_YlaJ"/>
    <property type="match status" value="1"/>
</dbReference>
<feature type="signal peptide" evidence="1">
    <location>
        <begin position="1"/>
        <end position="27"/>
    </location>
</feature>
<sequence>MKLSRYIGALLAVILLTLTGCGNNQNATDDTDDTTTHDLRFADAIADKVTDLETVERASVFVTENNAYVGVMLKGEKDQEVTEEIEQAVADQVREVDTTIENVYVSANPDVLDHFGSYAEMIEQGEPIEGFFDEFDKMIQRMFPNRK</sequence>
<dbReference type="GO" id="GO:0030435">
    <property type="term" value="P:sporulation resulting in formation of a cellular spore"/>
    <property type="evidence" value="ECO:0007669"/>
    <property type="project" value="InterPro"/>
</dbReference>
<evidence type="ECO:0000256" key="1">
    <source>
        <dbReference type="SAM" id="SignalP"/>
    </source>
</evidence>
<keyword evidence="1" id="KW-0732">Signal</keyword>
<dbReference type="NCBIfam" id="TIGR02898">
    <property type="entry name" value="spore_YhcN_YlaJ"/>
    <property type="match status" value="1"/>
</dbReference>
<dbReference type="InterPro" id="IPR014247">
    <property type="entry name" value="Spore_lipoprot_YhcN/YlaJ"/>
</dbReference>
<organism evidence="2 3">
    <name type="scientific">Shouchella lonarensis</name>
    <dbReference type="NCBI Taxonomy" id="1464122"/>
    <lineage>
        <taxon>Bacteria</taxon>
        <taxon>Bacillati</taxon>
        <taxon>Bacillota</taxon>
        <taxon>Bacilli</taxon>
        <taxon>Bacillales</taxon>
        <taxon>Bacillaceae</taxon>
        <taxon>Shouchella</taxon>
    </lineage>
</organism>
<protein>
    <submittedName>
        <fullName evidence="2">Sporulation lipoprotein, YhcN/YlaJ family</fullName>
    </submittedName>
</protein>
<name>A0A1G6GJK7_9BACI</name>
<dbReference type="PROSITE" id="PS51257">
    <property type="entry name" value="PROKAR_LIPOPROTEIN"/>
    <property type="match status" value="1"/>
</dbReference>
<accession>A0A1G6GJK7</accession>
<evidence type="ECO:0000313" key="3">
    <source>
        <dbReference type="Proteomes" id="UP000242662"/>
    </source>
</evidence>
<feature type="chain" id="PRO_5017374943" evidence="1">
    <location>
        <begin position="28"/>
        <end position="147"/>
    </location>
</feature>